<dbReference type="AlphaFoldDB" id="A0A0H3D7B5"/>
<dbReference type="KEGG" id="amd:AMED_4203"/>
<accession>A0A0H3D7B5</accession>
<evidence type="ECO:0000259" key="1">
    <source>
        <dbReference type="Pfam" id="PF00561"/>
    </source>
</evidence>
<keyword evidence="2" id="KW-0378">Hydrolase</keyword>
<dbReference type="HOGENOM" id="CLU_020336_49_0_11"/>
<dbReference type="eggNOG" id="COG2267">
    <property type="taxonomic scope" value="Bacteria"/>
</dbReference>
<reference evidence="2 3" key="1">
    <citation type="journal article" date="2010" name="Cell Res.">
        <title>Complete genome sequence of the rifamycin SV-producing Amycolatopsis mediterranei U32 revealed its genetic characteristics in phylogeny and metabolism.</title>
        <authorList>
            <person name="Zhao W."/>
            <person name="Zhong Y."/>
            <person name="Yuan H."/>
            <person name="Wang J."/>
            <person name="Zheng H."/>
            <person name="Wang Y."/>
            <person name="Cen X."/>
            <person name="Xu F."/>
            <person name="Bai J."/>
            <person name="Han X."/>
            <person name="Lu G."/>
            <person name="Zhu Y."/>
            <person name="Shao Z."/>
            <person name="Yan H."/>
            <person name="Li C."/>
            <person name="Peng N."/>
            <person name="Zhang Z."/>
            <person name="Zhang Y."/>
            <person name="Lin W."/>
            <person name="Fan Y."/>
            <person name="Qin Z."/>
            <person name="Hu Y."/>
            <person name="Zhu B."/>
            <person name="Wang S."/>
            <person name="Ding X."/>
            <person name="Zhao G.P."/>
        </authorList>
    </citation>
    <scope>NUCLEOTIDE SEQUENCE [LARGE SCALE GENOMIC DNA]</scope>
    <source>
        <strain evidence="3">U-32</strain>
    </source>
</reference>
<name>A0A0H3D7B5_AMYMU</name>
<dbReference type="Gene3D" id="3.40.50.1820">
    <property type="entry name" value="alpha/beta hydrolase"/>
    <property type="match status" value="1"/>
</dbReference>
<dbReference type="PRINTS" id="PR00111">
    <property type="entry name" value="ABHYDROLASE"/>
</dbReference>
<dbReference type="InterPro" id="IPR000073">
    <property type="entry name" value="AB_hydrolase_1"/>
</dbReference>
<dbReference type="SUPFAM" id="SSF53474">
    <property type="entry name" value="alpha/beta-Hydrolases"/>
    <property type="match status" value="1"/>
</dbReference>
<dbReference type="EMBL" id="CP002000">
    <property type="protein sequence ID" value="ADJ45978.1"/>
    <property type="molecule type" value="Genomic_DNA"/>
</dbReference>
<dbReference type="GO" id="GO:0016787">
    <property type="term" value="F:hydrolase activity"/>
    <property type="evidence" value="ECO:0007669"/>
    <property type="project" value="UniProtKB-KW"/>
</dbReference>
<dbReference type="PANTHER" id="PTHR43433:SF10">
    <property type="entry name" value="AB HYDROLASE-1 DOMAIN-CONTAINING PROTEIN"/>
    <property type="match status" value="1"/>
</dbReference>
<feature type="domain" description="AB hydrolase-1" evidence="1">
    <location>
        <begin position="28"/>
        <end position="264"/>
    </location>
</feature>
<dbReference type="OrthoDB" id="9800988at2"/>
<evidence type="ECO:0000313" key="3">
    <source>
        <dbReference type="Proteomes" id="UP000000328"/>
    </source>
</evidence>
<dbReference type="PANTHER" id="PTHR43433">
    <property type="entry name" value="HYDROLASE, ALPHA/BETA FOLD FAMILY PROTEIN"/>
    <property type="match status" value="1"/>
</dbReference>
<gene>
    <name evidence="2" type="ordered locus">AMED_4203</name>
</gene>
<dbReference type="Pfam" id="PF00561">
    <property type="entry name" value="Abhydrolase_1"/>
    <property type="match status" value="1"/>
</dbReference>
<dbReference type="InterPro" id="IPR029058">
    <property type="entry name" value="AB_hydrolase_fold"/>
</dbReference>
<dbReference type="GeneID" id="92871933"/>
<organism evidence="2 3">
    <name type="scientific">Amycolatopsis mediterranei (strain U-32)</name>
    <dbReference type="NCBI Taxonomy" id="749927"/>
    <lineage>
        <taxon>Bacteria</taxon>
        <taxon>Bacillati</taxon>
        <taxon>Actinomycetota</taxon>
        <taxon>Actinomycetes</taxon>
        <taxon>Pseudonocardiales</taxon>
        <taxon>Pseudonocardiaceae</taxon>
        <taxon>Amycolatopsis</taxon>
    </lineage>
</organism>
<dbReference type="RefSeq" id="WP_013226050.1">
    <property type="nucleotide sequence ID" value="NC_014318.1"/>
</dbReference>
<evidence type="ECO:0000313" key="2">
    <source>
        <dbReference type="EMBL" id="ADJ45978.1"/>
    </source>
</evidence>
<protein>
    <submittedName>
        <fullName evidence="2">Alpha/beta hydrolase</fullName>
    </submittedName>
</protein>
<dbReference type="PATRIC" id="fig|749927.5.peg.4347"/>
<dbReference type="InterPro" id="IPR050471">
    <property type="entry name" value="AB_hydrolase"/>
</dbReference>
<sequence>MVTETDLALPGGRTLHVHDTGGPARLTVFWHHGTPNTGAPPAPLLPLAAELGIRFVSFDRPGYRTSTPVPGRTVGNAAGCVTAVADALGIDRFALMGHSGGGSHALAGAALLPERVIAVASLAAVAPFDAVGLDWFGGMAAASAGSLRAAAEGRAAKEKYEAAAEFDPGVFTAEDLAVLRGSWSWLDEVVRAALADGPGGLIDDDLAYVTPWGGDPARITAPVLLVHGERDRMIPATHSAWLAGRCPDAEYRLVPGEGHLSVLRHAADALTWLAAQGSRTSEATTGAR</sequence>
<proteinExistence type="predicted"/>
<dbReference type="Proteomes" id="UP000000328">
    <property type="component" value="Chromosome"/>
</dbReference>